<gene>
    <name evidence="1" type="ORF">LGH70_05540</name>
</gene>
<dbReference type="InterPro" id="IPR046033">
    <property type="entry name" value="DUF5991"/>
</dbReference>
<dbReference type="Proteomes" id="UP001165297">
    <property type="component" value="Unassembled WGS sequence"/>
</dbReference>
<keyword evidence="2" id="KW-1185">Reference proteome</keyword>
<protein>
    <submittedName>
        <fullName evidence="1">DUF5991 domain-containing protein</fullName>
    </submittedName>
</protein>
<reference evidence="1" key="1">
    <citation type="submission" date="2021-10" db="EMBL/GenBank/DDBJ databases">
        <authorList>
            <person name="Dean J.D."/>
            <person name="Kim M.K."/>
            <person name="Newey C.N."/>
            <person name="Stoker T.S."/>
            <person name="Thompson D.W."/>
            <person name="Grose J.H."/>
        </authorList>
    </citation>
    <scope>NUCLEOTIDE SEQUENCE</scope>
    <source>
        <strain evidence="1">BT635</strain>
    </source>
</reference>
<dbReference type="RefSeq" id="WP_226183482.1">
    <property type="nucleotide sequence ID" value="NZ_JAJADQ010000002.1"/>
</dbReference>
<sequence>MLPLLLRLVVWFPLAILNPAAQGLPGWAGTFTYAEKPVKALADYSMVMAWKLQLQPQGTSLAGTLGVEGQQTFMQLQVRATGSAQEAQVVFVRGLEGTGYQQLKPGDVLFRLRKDPKGKLLTYWGKLQPRLSEKYQDGQLCFVKQ</sequence>
<dbReference type="Pfam" id="PF19453">
    <property type="entry name" value="DUF5991"/>
    <property type="match status" value="1"/>
</dbReference>
<evidence type="ECO:0000313" key="1">
    <source>
        <dbReference type="EMBL" id="MCB2377034.1"/>
    </source>
</evidence>
<dbReference type="EMBL" id="JAJADQ010000002">
    <property type="protein sequence ID" value="MCB2377034.1"/>
    <property type="molecule type" value="Genomic_DNA"/>
</dbReference>
<evidence type="ECO:0000313" key="2">
    <source>
        <dbReference type="Proteomes" id="UP001165297"/>
    </source>
</evidence>
<proteinExistence type="predicted"/>
<name>A0ABS8ADC8_9BACT</name>
<comment type="caution">
    <text evidence="1">The sequence shown here is derived from an EMBL/GenBank/DDBJ whole genome shotgun (WGS) entry which is preliminary data.</text>
</comment>
<organism evidence="1 2">
    <name type="scientific">Hymenobacter nitidus</name>
    <dbReference type="NCBI Taxonomy" id="2880929"/>
    <lineage>
        <taxon>Bacteria</taxon>
        <taxon>Pseudomonadati</taxon>
        <taxon>Bacteroidota</taxon>
        <taxon>Cytophagia</taxon>
        <taxon>Cytophagales</taxon>
        <taxon>Hymenobacteraceae</taxon>
        <taxon>Hymenobacter</taxon>
    </lineage>
</organism>
<accession>A0ABS8ADC8</accession>